<gene>
    <name evidence="2" type="ORF">ACFSR0_06435</name>
</gene>
<name>A0ABW5TIW0_9ENTE</name>
<proteinExistence type="predicted"/>
<dbReference type="Proteomes" id="UP001597427">
    <property type="component" value="Unassembled WGS sequence"/>
</dbReference>
<evidence type="ECO:0000313" key="2">
    <source>
        <dbReference type="EMBL" id="MFD2729058.1"/>
    </source>
</evidence>
<keyword evidence="1" id="KW-1133">Transmembrane helix</keyword>
<accession>A0ABW5TIW0</accession>
<dbReference type="EMBL" id="JBHUMO010000040">
    <property type="protein sequence ID" value="MFD2729058.1"/>
    <property type="molecule type" value="Genomic_DNA"/>
</dbReference>
<keyword evidence="1" id="KW-0812">Transmembrane</keyword>
<protein>
    <submittedName>
        <fullName evidence="2">Uncharacterized protein</fullName>
    </submittedName>
</protein>
<feature type="transmembrane region" description="Helical" evidence="1">
    <location>
        <begin position="50"/>
        <end position="67"/>
    </location>
</feature>
<keyword evidence="1" id="KW-0472">Membrane</keyword>
<comment type="caution">
    <text evidence="2">The sequence shown here is derived from an EMBL/GenBank/DDBJ whole genome shotgun (WGS) entry which is preliminary data.</text>
</comment>
<evidence type="ECO:0000256" key="1">
    <source>
        <dbReference type="SAM" id="Phobius"/>
    </source>
</evidence>
<dbReference type="RefSeq" id="WP_379981060.1">
    <property type="nucleotide sequence ID" value="NZ_JBHUMO010000040.1"/>
</dbReference>
<organism evidence="2 3">
    <name type="scientific">Enterococcus camelliae</name>
    <dbReference type="NCBI Taxonomy" id="453959"/>
    <lineage>
        <taxon>Bacteria</taxon>
        <taxon>Bacillati</taxon>
        <taxon>Bacillota</taxon>
        <taxon>Bacilli</taxon>
        <taxon>Lactobacillales</taxon>
        <taxon>Enterococcaceae</taxon>
        <taxon>Enterococcus</taxon>
    </lineage>
</organism>
<feature type="transmembrane region" description="Helical" evidence="1">
    <location>
        <begin position="7"/>
        <end position="30"/>
    </location>
</feature>
<sequence length="84" mass="10292">MKQLIKQFFFFLFSSVIAVGLIHYLALPTLMNYPRLARMIDRFTYTEETLTLFLFFSIWLFLIQWQYGKFSTIYRICERENPLF</sequence>
<reference evidence="3" key="1">
    <citation type="journal article" date="2019" name="Int. J. Syst. Evol. Microbiol.">
        <title>The Global Catalogue of Microorganisms (GCM) 10K type strain sequencing project: providing services to taxonomists for standard genome sequencing and annotation.</title>
        <authorList>
            <consortium name="The Broad Institute Genomics Platform"/>
            <consortium name="The Broad Institute Genome Sequencing Center for Infectious Disease"/>
            <person name="Wu L."/>
            <person name="Ma J."/>
        </authorList>
    </citation>
    <scope>NUCLEOTIDE SEQUENCE [LARGE SCALE GENOMIC DNA]</scope>
    <source>
        <strain evidence="3">TISTR 932</strain>
    </source>
</reference>
<keyword evidence="3" id="KW-1185">Reference proteome</keyword>
<evidence type="ECO:0000313" key="3">
    <source>
        <dbReference type="Proteomes" id="UP001597427"/>
    </source>
</evidence>